<reference evidence="2 3" key="1">
    <citation type="submission" date="2020-02" db="EMBL/GenBank/DDBJ databases">
        <authorList>
            <person name="Ma Q."/>
            <person name="Huang Y."/>
            <person name="Song X."/>
            <person name="Pei D."/>
        </authorList>
    </citation>
    <scope>NUCLEOTIDE SEQUENCE [LARGE SCALE GENOMIC DNA]</scope>
    <source>
        <strain evidence="2">Sxm20200214</strain>
        <tissue evidence="2">Leaf</tissue>
    </source>
</reference>
<comment type="caution">
    <text evidence="2">The sequence shown here is derived from an EMBL/GenBank/DDBJ whole genome shotgun (WGS) entry which is preliminary data.</text>
</comment>
<dbReference type="AlphaFoldDB" id="A0A8X7W6K5"/>
<evidence type="ECO:0000313" key="2">
    <source>
        <dbReference type="EMBL" id="KAG2322993.1"/>
    </source>
</evidence>
<evidence type="ECO:0000256" key="1">
    <source>
        <dbReference type="SAM" id="MobiDB-lite"/>
    </source>
</evidence>
<name>A0A8X7W6K5_BRACI</name>
<sequence length="207" mass="23384">MDEKLKDIYTAQYDSMNDFKCRLDSVYHPLNGKITWLTKTMECRRRYHHNEAENTLGFSKDALKPSTSNDLPHHTSTDASLKPSPDAVHPRSIDNTIEQSNDIRFTRLEEKLYSLKKDLPVALNLTRIDSNKPRWNPTEHDGTETRTRGVDPAVVACSGRYSVPPGQRQRGVPPGVGEGQHRAKPAGRTVQASACRRPAHGPWSRLF</sequence>
<dbReference type="Proteomes" id="UP000886595">
    <property type="component" value="Unassembled WGS sequence"/>
</dbReference>
<evidence type="ECO:0000313" key="3">
    <source>
        <dbReference type="Proteomes" id="UP000886595"/>
    </source>
</evidence>
<gene>
    <name evidence="2" type="ORF">Bca52824_016206</name>
</gene>
<keyword evidence="3" id="KW-1185">Reference proteome</keyword>
<accession>A0A8X7W6K5</accession>
<feature type="region of interest" description="Disordered" evidence="1">
    <location>
        <begin position="58"/>
        <end position="92"/>
    </location>
</feature>
<organism evidence="2 3">
    <name type="scientific">Brassica carinata</name>
    <name type="common">Ethiopian mustard</name>
    <name type="synonym">Abyssinian cabbage</name>
    <dbReference type="NCBI Taxonomy" id="52824"/>
    <lineage>
        <taxon>Eukaryota</taxon>
        <taxon>Viridiplantae</taxon>
        <taxon>Streptophyta</taxon>
        <taxon>Embryophyta</taxon>
        <taxon>Tracheophyta</taxon>
        <taxon>Spermatophyta</taxon>
        <taxon>Magnoliopsida</taxon>
        <taxon>eudicotyledons</taxon>
        <taxon>Gunneridae</taxon>
        <taxon>Pentapetalae</taxon>
        <taxon>rosids</taxon>
        <taxon>malvids</taxon>
        <taxon>Brassicales</taxon>
        <taxon>Brassicaceae</taxon>
        <taxon>Brassiceae</taxon>
        <taxon>Brassica</taxon>
    </lineage>
</organism>
<dbReference type="EMBL" id="JAAMPC010000003">
    <property type="protein sequence ID" value="KAG2322993.1"/>
    <property type="molecule type" value="Genomic_DNA"/>
</dbReference>
<feature type="compositionally biased region" description="Low complexity" evidence="1">
    <location>
        <begin position="163"/>
        <end position="175"/>
    </location>
</feature>
<feature type="region of interest" description="Disordered" evidence="1">
    <location>
        <begin position="159"/>
        <end position="207"/>
    </location>
</feature>
<protein>
    <submittedName>
        <fullName evidence="2">Uncharacterized protein</fullName>
    </submittedName>
</protein>
<proteinExistence type="predicted"/>